<protein>
    <recommendedName>
        <fullName evidence="1">Reverse transcriptase zinc-binding domain-containing protein</fullName>
    </recommendedName>
</protein>
<proteinExistence type="predicted"/>
<accession>A0A8T3BN29</accession>
<dbReference type="Pfam" id="PF13966">
    <property type="entry name" value="zf-RVT"/>
    <property type="match status" value="1"/>
</dbReference>
<gene>
    <name evidence="2" type="ORF">KFK09_009328</name>
</gene>
<evidence type="ECO:0000259" key="1">
    <source>
        <dbReference type="Pfam" id="PF13966"/>
    </source>
</evidence>
<organism evidence="2 3">
    <name type="scientific">Dendrobium nobile</name>
    <name type="common">Orchid</name>
    <dbReference type="NCBI Taxonomy" id="94219"/>
    <lineage>
        <taxon>Eukaryota</taxon>
        <taxon>Viridiplantae</taxon>
        <taxon>Streptophyta</taxon>
        <taxon>Embryophyta</taxon>
        <taxon>Tracheophyta</taxon>
        <taxon>Spermatophyta</taxon>
        <taxon>Magnoliopsida</taxon>
        <taxon>Liliopsida</taxon>
        <taxon>Asparagales</taxon>
        <taxon>Orchidaceae</taxon>
        <taxon>Epidendroideae</taxon>
        <taxon>Malaxideae</taxon>
        <taxon>Dendrobiinae</taxon>
        <taxon>Dendrobium</taxon>
    </lineage>
</organism>
<dbReference type="OrthoDB" id="694195at2759"/>
<feature type="domain" description="Reverse transcriptase zinc-binding" evidence="1">
    <location>
        <begin position="70"/>
        <end position="149"/>
    </location>
</feature>
<reference evidence="2" key="1">
    <citation type="journal article" date="2022" name="Front. Genet.">
        <title>Chromosome-Scale Assembly of the Dendrobium nobile Genome Provides Insights Into the Molecular Mechanism of the Biosynthesis of the Medicinal Active Ingredient of Dendrobium.</title>
        <authorList>
            <person name="Xu Q."/>
            <person name="Niu S.-C."/>
            <person name="Li K.-L."/>
            <person name="Zheng P.-J."/>
            <person name="Zhang X.-J."/>
            <person name="Jia Y."/>
            <person name="Liu Y."/>
            <person name="Niu Y.-X."/>
            <person name="Yu L.-H."/>
            <person name="Chen D.-F."/>
            <person name="Zhang G.-Q."/>
        </authorList>
    </citation>
    <scope>NUCLEOTIDE SEQUENCE</scope>
    <source>
        <tissue evidence="2">Leaf</tissue>
    </source>
</reference>
<dbReference type="EMBL" id="JAGYWB010000007">
    <property type="protein sequence ID" value="KAI0516651.1"/>
    <property type="molecule type" value="Genomic_DNA"/>
</dbReference>
<keyword evidence="3" id="KW-1185">Reference proteome</keyword>
<sequence length="248" mass="29260">MEWDPWCGGRSLQNILASFRFMNPFVNSYFSNNYWSLPTNTPLILRNEISGINIGENSVVFWEGCDKPSFSSFYSSYFSNYDEVSWHKFIWHKGKSLRFTSYTWMALLGKLKMADLLISRGINVLPNCVFCSNGCENHSHMFFTCDYSYTVIISLLPCLDVFLLRPNLLQAFEFIEDSLSYNRWERNFCYLIICSSIYYLWKERSTRKFEKLWNSPSQLCRIIRRAVFAKVKSWKQFDELNGRFGIAG</sequence>
<name>A0A8T3BN29_DENNO</name>
<dbReference type="InterPro" id="IPR026960">
    <property type="entry name" value="RVT-Znf"/>
</dbReference>
<dbReference type="Proteomes" id="UP000829196">
    <property type="component" value="Unassembled WGS sequence"/>
</dbReference>
<evidence type="ECO:0000313" key="3">
    <source>
        <dbReference type="Proteomes" id="UP000829196"/>
    </source>
</evidence>
<evidence type="ECO:0000313" key="2">
    <source>
        <dbReference type="EMBL" id="KAI0516651.1"/>
    </source>
</evidence>
<dbReference type="AlphaFoldDB" id="A0A8T3BN29"/>
<dbReference type="SMR" id="A0A8T3BN29"/>
<comment type="caution">
    <text evidence="2">The sequence shown here is derived from an EMBL/GenBank/DDBJ whole genome shotgun (WGS) entry which is preliminary data.</text>
</comment>